<protein>
    <submittedName>
        <fullName evidence="1">FkbM family methyltransferase</fullName>
    </submittedName>
</protein>
<dbReference type="AlphaFoldDB" id="A0AAU8FRF8"/>
<dbReference type="Gene3D" id="3.40.50.150">
    <property type="entry name" value="Vaccinia Virus protein VP39"/>
    <property type="match status" value="1"/>
</dbReference>
<organism evidence="1">
    <name type="scientific">Dyadobacter sp. 676</name>
    <dbReference type="NCBI Taxonomy" id="3088362"/>
    <lineage>
        <taxon>Bacteria</taxon>
        <taxon>Pseudomonadati</taxon>
        <taxon>Bacteroidota</taxon>
        <taxon>Cytophagia</taxon>
        <taxon>Cytophagales</taxon>
        <taxon>Spirosomataceae</taxon>
        <taxon>Dyadobacter</taxon>
    </lineage>
</organism>
<sequence length="201" mass="23288">MPWAWGGGIQLYIDSALKQYGWFRSFSQRMSVDANGDPIPWYTYSFIFFLEPRLNATFRVFEYGSGNSTRWYSKRVHSINAVEHDHEWIKIIAPKLPDNVKLVERSLGKSYVEAVREVGAKFDIIIVDGRQRVKCVNYAVNYLTPEGVLILDNSERYWYQEAKDLLYANGFRSLDFRGMGPIVGYEFCSSVFYRDGNCLGI</sequence>
<keyword evidence="1" id="KW-0489">Methyltransferase</keyword>
<dbReference type="SUPFAM" id="SSF53335">
    <property type="entry name" value="S-adenosyl-L-methionine-dependent methyltransferases"/>
    <property type="match status" value="1"/>
</dbReference>
<keyword evidence="1" id="KW-0808">Transferase</keyword>
<dbReference type="RefSeq" id="WP_353721709.1">
    <property type="nucleotide sequence ID" value="NZ_CP159289.1"/>
</dbReference>
<proteinExistence type="predicted"/>
<name>A0AAU8FRF8_9BACT</name>
<accession>A0AAU8FRF8</accession>
<gene>
    <name evidence="1" type="ORF">ABV298_08450</name>
</gene>
<evidence type="ECO:0000313" key="1">
    <source>
        <dbReference type="EMBL" id="XCH26417.1"/>
    </source>
</evidence>
<dbReference type="GO" id="GO:0008168">
    <property type="term" value="F:methyltransferase activity"/>
    <property type="evidence" value="ECO:0007669"/>
    <property type="project" value="UniProtKB-KW"/>
</dbReference>
<dbReference type="EMBL" id="CP159289">
    <property type="protein sequence ID" value="XCH26417.1"/>
    <property type="molecule type" value="Genomic_DNA"/>
</dbReference>
<dbReference type="GO" id="GO:0032259">
    <property type="term" value="P:methylation"/>
    <property type="evidence" value="ECO:0007669"/>
    <property type="project" value="UniProtKB-KW"/>
</dbReference>
<dbReference type="InterPro" id="IPR029063">
    <property type="entry name" value="SAM-dependent_MTases_sf"/>
</dbReference>
<reference evidence="1" key="1">
    <citation type="submission" date="2024-06" db="EMBL/GenBank/DDBJ databases">
        <title>Sequencing and assembly of the genome of Dyadobacter sp. strain 676, a symbiont of Cyamopsis tetragonoloba.</title>
        <authorList>
            <person name="Guro P."/>
            <person name="Sazanova A."/>
            <person name="Kuznetsova I."/>
            <person name="Belimov A."/>
            <person name="Safronova V."/>
        </authorList>
    </citation>
    <scope>NUCLEOTIDE SEQUENCE</scope>
    <source>
        <strain evidence="1">676</strain>
    </source>
</reference>